<gene>
    <name evidence="1" type="ORF">NB640_12500</name>
</gene>
<keyword evidence="2" id="KW-1185">Reference proteome</keyword>
<evidence type="ECO:0000313" key="1">
    <source>
        <dbReference type="EMBL" id="WAW10018.1"/>
    </source>
</evidence>
<evidence type="ECO:0000313" key="2">
    <source>
        <dbReference type="Proteomes" id="UP001156215"/>
    </source>
</evidence>
<dbReference type="EMBL" id="CP098242">
    <property type="protein sequence ID" value="WAW10018.1"/>
    <property type="molecule type" value="Genomic_DNA"/>
</dbReference>
<sequence length="62" mass="7058">MQDIKQTPAMNAALEELADFSRAKRELTLAGLEGFYAKWLQPDENRLAAICINECLNQVEFK</sequence>
<dbReference type="KEGG" id="ovb:NB640_12500"/>
<dbReference type="Proteomes" id="UP001156215">
    <property type="component" value="Chromosome"/>
</dbReference>
<dbReference type="AlphaFoldDB" id="A0A9E9P3H7"/>
<accession>A0A9E9P3H7</accession>
<organism evidence="1 2">
    <name type="scientific">Oxalobacter vibrioformis</name>
    <dbReference type="NCBI Taxonomy" id="933080"/>
    <lineage>
        <taxon>Bacteria</taxon>
        <taxon>Pseudomonadati</taxon>
        <taxon>Pseudomonadota</taxon>
        <taxon>Betaproteobacteria</taxon>
        <taxon>Burkholderiales</taxon>
        <taxon>Oxalobacteraceae</taxon>
        <taxon>Oxalobacter</taxon>
    </lineage>
</organism>
<protein>
    <submittedName>
        <fullName evidence="1">Uncharacterized protein</fullName>
    </submittedName>
</protein>
<reference evidence="1" key="1">
    <citation type="journal article" date="2022" name="Front. Microbiol.">
        <title>New perspectives on an old grouping: The genomic and phenotypic variability of Oxalobacter formigenes and the implications for calcium oxalate stone prevention.</title>
        <authorList>
            <person name="Chmiel J.A."/>
            <person name="Carr C."/>
            <person name="Stuivenberg G.A."/>
            <person name="Venema R."/>
            <person name="Chanyi R.M."/>
            <person name="Al K.F."/>
            <person name="Giguere D."/>
            <person name="Say H."/>
            <person name="Akouris P.P."/>
            <person name="Dominguez Romero S.A."/>
            <person name="Kwong A."/>
            <person name="Tai V."/>
            <person name="Koval S.F."/>
            <person name="Razvi H."/>
            <person name="Bjazevic J."/>
            <person name="Burton J.P."/>
        </authorList>
    </citation>
    <scope>NUCLEOTIDE SEQUENCE</scope>
    <source>
        <strain evidence="1">WoOx3</strain>
    </source>
</reference>
<proteinExistence type="predicted"/>
<name>A0A9E9P3H7_9BURK</name>
<dbReference type="RefSeq" id="WP_269309021.1">
    <property type="nucleotide sequence ID" value="NZ_CP098242.1"/>
</dbReference>